<evidence type="ECO:0000313" key="2">
    <source>
        <dbReference type="Proteomes" id="UP001315686"/>
    </source>
</evidence>
<name>A0AAP2CMJ8_9RHOB</name>
<gene>
    <name evidence="1" type="ORF">IV417_02855</name>
</gene>
<organism evidence="1 2">
    <name type="scientific">Harenicola maris</name>
    <dbReference type="NCBI Taxonomy" id="2841044"/>
    <lineage>
        <taxon>Bacteria</taxon>
        <taxon>Pseudomonadati</taxon>
        <taxon>Pseudomonadota</taxon>
        <taxon>Alphaproteobacteria</taxon>
        <taxon>Rhodobacterales</taxon>
        <taxon>Paracoccaceae</taxon>
        <taxon>Harenicola</taxon>
    </lineage>
</organism>
<dbReference type="EMBL" id="JADQAZ010000001">
    <property type="protein sequence ID" value="MBT0956315.1"/>
    <property type="molecule type" value="Genomic_DNA"/>
</dbReference>
<proteinExistence type="predicted"/>
<protein>
    <submittedName>
        <fullName evidence="1">Uncharacterized protein</fullName>
    </submittedName>
</protein>
<dbReference type="AlphaFoldDB" id="A0AAP2CMJ8"/>
<comment type="caution">
    <text evidence="1">The sequence shown here is derived from an EMBL/GenBank/DDBJ whole genome shotgun (WGS) entry which is preliminary data.</text>
</comment>
<accession>A0AAP2CMJ8</accession>
<sequence length="143" mass="15776">MSNAETVAEWMENMPHNGIYNEAQDFRKAVIAAYGDERASWDNLTPNMLSEAVESWLGAKRLGPAIPALEADELSKAGAAVREWLSQHEDQVNTPKLLTVDQFQGALHAVHCSLRGLDMWAEVKERQAKAAQGGLNSNFNLRG</sequence>
<dbReference type="RefSeq" id="WP_327792519.1">
    <property type="nucleotide sequence ID" value="NZ_JADQAZ010000001.1"/>
</dbReference>
<keyword evidence="2" id="KW-1185">Reference proteome</keyword>
<reference evidence="1 2" key="1">
    <citation type="journal article" date="2021" name="Arch. Microbiol.">
        <title>Harenicola maris gen. nov., sp. nov. isolated from the Sea of Japan shallow sediments.</title>
        <authorList>
            <person name="Romanenko L.A."/>
            <person name="Kurilenko V.V."/>
            <person name="Chernysheva N.Y."/>
            <person name="Tekutyeva L.A."/>
            <person name="Velansky P.V."/>
            <person name="Svetashev V.I."/>
            <person name="Isaeva M.P."/>
        </authorList>
    </citation>
    <scope>NUCLEOTIDE SEQUENCE [LARGE SCALE GENOMIC DNA]</scope>
    <source>
        <strain evidence="1 2">KMM 3653</strain>
    </source>
</reference>
<dbReference type="Proteomes" id="UP001315686">
    <property type="component" value="Unassembled WGS sequence"/>
</dbReference>
<evidence type="ECO:0000313" key="1">
    <source>
        <dbReference type="EMBL" id="MBT0956315.1"/>
    </source>
</evidence>